<dbReference type="SUPFAM" id="SSF52058">
    <property type="entry name" value="L domain-like"/>
    <property type="match status" value="1"/>
</dbReference>
<keyword evidence="4" id="KW-0433">Leucine-rich repeat</keyword>
<dbReference type="InterPro" id="IPR017441">
    <property type="entry name" value="Protein_kinase_ATP_BS"/>
</dbReference>
<evidence type="ECO:0000256" key="14">
    <source>
        <dbReference type="ARBA" id="ARBA00023180"/>
    </source>
</evidence>
<keyword evidence="14" id="KW-0325">Glycoprotein</keyword>
<protein>
    <submittedName>
        <fullName evidence="19">Receptor kinase-like protein Xa21</fullName>
    </submittedName>
</protein>
<keyword evidence="9 15" id="KW-0547">Nucleotide-binding</keyword>
<comment type="similarity">
    <text evidence="2">Belongs to the RLP family.</text>
</comment>
<dbReference type="PANTHER" id="PTHR27008">
    <property type="entry name" value="OS04G0122200 PROTEIN"/>
    <property type="match status" value="1"/>
</dbReference>
<evidence type="ECO:0000256" key="3">
    <source>
        <dbReference type="ARBA" id="ARBA00022527"/>
    </source>
</evidence>
<dbReference type="GeneID" id="111302537"/>
<dbReference type="PANTHER" id="PTHR27008:SF592">
    <property type="entry name" value="LEUCINE-RICH REPEAT RECEPTOR-LIKE PROTEIN KINASE FAMILY PROTEIN-RELATED"/>
    <property type="match status" value="1"/>
</dbReference>
<sequence>MDGNQIIGSIPEGIGNLVNQDVVDMAENFLVSEIPISIRNLQNLEALYLGFNQVTGKIPSSIGNLSRLSNLDLSHNKFEEAIPLSLGKCKNLQTLDLSQNKLNGNLGKVKLVELYVDNYNFFGEIPKALGESLELRILFMQINSFEGNIPQSFASLRSLESLDLSGNTLSGNIPPELQKLPFLVSLNVSFNQLEGEVPKGRVYKNTSGFSFFRNEKLCGGIPELELPKCIDEKPNKRERGLIPVALFGDAYLCLSYKELLQATQGFASSNLIGSGSFGILYKGVLHQQEKIVAVKIITSCTSIDYKGNAVKALVFEFMHNGSLESWLHEKHESRYLKLVQRLDIAIDVANAIDYLCHDCETPIVHCDLKPTNVLLDNDMVAHVGDFELAKLLSSYTSNMCNKHLND</sequence>
<feature type="binding site" evidence="15">
    <location>
        <position position="295"/>
    </location>
    <ligand>
        <name>ATP</name>
        <dbReference type="ChEBI" id="CHEBI:30616"/>
    </ligand>
</feature>
<dbReference type="InterPro" id="IPR008271">
    <property type="entry name" value="Ser/Thr_kinase_AS"/>
</dbReference>
<comment type="similarity">
    <text evidence="16">Belongs to the protein kinase superfamily.</text>
</comment>
<keyword evidence="3 16" id="KW-0723">Serine/threonine-protein kinase</keyword>
<evidence type="ECO:0000256" key="16">
    <source>
        <dbReference type="RuleBase" id="RU000304"/>
    </source>
</evidence>
<evidence type="ECO:0000256" key="7">
    <source>
        <dbReference type="ARBA" id="ARBA00022729"/>
    </source>
</evidence>
<dbReference type="KEGG" id="dzi:111302537"/>
<keyword evidence="10" id="KW-0418">Kinase</keyword>
<evidence type="ECO:0000256" key="2">
    <source>
        <dbReference type="ARBA" id="ARBA00009592"/>
    </source>
</evidence>
<feature type="domain" description="Protein kinase" evidence="17">
    <location>
        <begin position="266"/>
        <end position="406"/>
    </location>
</feature>
<evidence type="ECO:0000256" key="6">
    <source>
        <dbReference type="ARBA" id="ARBA00022692"/>
    </source>
</evidence>
<dbReference type="Gene3D" id="1.10.510.10">
    <property type="entry name" value="Transferase(Phosphotransferase) domain 1"/>
    <property type="match status" value="1"/>
</dbReference>
<dbReference type="RefSeq" id="XP_022754137.1">
    <property type="nucleotide sequence ID" value="XM_022898402.1"/>
</dbReference>
<gene>
    <name evidence="19" type="primary">LOC111302537</name>
</gene>
<dbReference type="InterPro" id="IPR001611">
    <property type="entry name" value="Leu-rich_rpt"/>
</dbReference>
<reference evidence="19" key="1">
    <citation type="submission" date="2025-08" db="UniProtKB">
        <authorList>
            <consortium name="RefSeq"/>
        </authorList>
    </citation>
    <scope>IDENTIFICATION</scope>
    <source>
        <tissue evidence="19">Fruit stalk</tissue>
    </source>
</reference>
<keyword evidence="11 15" id="KW-0067">ATP-binding</keyword>
<dbReference type="Pfam" id="PF07714">
    <property type="entry name" value="PK_Tyr_Ser-Thr"/>
    <property type="match status" value="1"/>
</dbReference>
<dbReference type="InterPro" id="IPR051809">
    <property type="entry name" value="Plant_receptor-like_S/T_kinase"/>
</dbReference>
<dbReference type="InterPro" id="IPR001245">
    <property type="entry name" value="Ser-Thr/Tyr_kinase_cat_dom"/>
</dbReference>
<dbReference type="SUPFAM" id="SSF56112">
    <property type="entry name" value="Protein kinase-like (PK-like)"/>
    <property type="match status" value="1"/>
</dbReference>
<evidence type="ECO:0000256" key="1">
    <source>
        <dbReference type="ARBA" id="ARBA00004479"/>
    </source>
</evidence>
<dbReference type="GO" id="GO:0005524">
    <property type="term" value="F:ATP binding"/>
    <property type="evidence" value="ECO:0007669"/>
    <property type="project" value="UniProtKB-UniRule"/>
</dbReference>
<name>A0A6P5ZNL2_DURZI</name>
<dbReference type="FunFam" id="3.80.10.10:FF:000041">
    <property type="entry name" value="LRR receptor-like serine/threonine-protein kinase ERECTA"/>
    <property type="match status" value="2"/>
</dbReference>
<dbReference type="Gene3D" id="3.30.200.20">
    <property type="entry name" value="Phosphorylase Kinase, domain 1"/>
    <property type="match status" value="1"/>
</dbReference>
<evidence type="ECO:0000256" key="12">
    <source>
        <dbReference type="ARBA" id="ARBA00022989"/>
    </source>
</evidence>
<dbReference type="Pfam" id="PF00560">
    <property type="entry name" value="LRR_1"/>
    <property type="match status" value="3"/>
</dbReference>
<evidence type="ECO:0000256" key="8">
    <source>
        <dbReference type="ARBA" id="ARBA00022737"/>
    </source>
</evidence>
<dbReference type="InterPro" id="IPR000719">
    <property type="entry name" value="Prot_kinase_dom"/>
</dbReference>
<evidence type="ECO:0000256" key="15">
    <source>
        <dbReference type="PROSITE-ProRule" id="PRU10141"/>
    </source>
</evidence>
<dbReference type="Pfam" id="PF13855">
    <property type="entry name" value="LRR_8"/>
    <property type="match status" value="1"/>
</dbReference>
<accession>A0A6P5ZNL2</accession>
<dbReference type="PROSITE" id="PS50011">
    <property type="entry name" value="PROTEIN_KINASE_DOM"/>
    <property type="match status" value="1"/>
</dbReference>
<evidence type="ECO:0000313" key="18">
    <source>
        <dbReference type="Proteomes" id="UP000515121"/>
    </source>
</evidence>
<proteinExistence type="inferred from homology"/>
<evidence type="ECO:0000256" key="13">
    <source>
        <dbReference type="ARBA" id="ARBA00023136"/>
    </source>
</evidence>
<evidence type="ECO:0000256" key="5">
    <source>
        <dbReference type="ARBA" id="ARBA00022679"/>
    </source>
</evidence>
<dbReference type="PROSITE" id="PS00107">
    <property type="entry name" value="PROTEIN_KINASE_ATP"/>
    <property type="match status" value="1"/>
</dbReference>
<keyword evidence="6" id="KW-0812">Transmembrane</keyword>
<keyword evidence="5" id="KW-0808">Transferase</keyword>
<keyword evidence="12" id="KW-1133">Transmembrane helix</keyword>
<dbReference type="PROSITE" id="PS51450">
    <property type="entry name" value="LRR"/>
    <property type="match status" value="1"/>
</dbReference>
<dbReference type="Proteomes" id="UP000515121">
    <property type="component" value="Unplaced"/>
</dbReference>
<evidence type="ECO:0000256" key="11">
    <source>
        <dbReference type="ARBA" id="ARBA00022840"/>
    </source>
</evidence>
<dbReference type="InterPro" id="IPR011009">
    <property type="entry name" value="Kinase-like_dom_sf"/>
</dbReference>
<dbReference type="GO" id="GO:0016020">
    <property type="term" value="C:membrane"/>
    <property type="evidence" value="ECO:0007669"/>
    <property type="project" value="UniProtKB-SubCell"/>
</dbReference>
<dbReference type="SMART" id="SM00219">
    <property type="entry name" value="TyrKc"/>
    <property type="match status" value="1"/>
</dbReference>
<keyword evidence="18" id="KW-1185">Reference proteome</keyword>
<dbReference type="Gene3D" id="3.80.10.10">
    <property type="entry name" value="Ribonuclease Inhibitor"/>
    <property type="match status" value="1"/>
</dbReference>
<dbReference type="InterPro" id="IPR020635">
    <property type="entry name" value="Tyr_kinase_cat_dom"/>
</dbReference>
<dbReference type="GO" id="GO:0004674">
    <property type="term" value="F:protein serine/threonine kinase activity"/>
    <property type="evidence" value="ECO:0007669"/>
    <property type="project" value="UniProtKB-KW"/>
</dbReference>
<dbReference type="GO" id="GO:0004713">
    <property type="term" value="F:protein tyrosine kinase activity"/>
    <property type="evidence" value="ECO:0007669"/>
    <property type="project" value="InterPro"/>
</dbReference>
<dbReference type="PROSITE" id="PS00108">
    <property type="entry name" value="PROTEIN_KINASE_ST"/>
    <property type="match status" value="1"/>
</dbReference>
<evidence type="ECO:0000259" key="17">
    <source>
        <dbReference type="PROSITE" id="PS50011"/>
    </source>
</evidence>
<evidence type="ECO:0000256" key="4">
    <source>
        <dbReference type="ARBA" id="ARBA00022614"/>
    </source>
</evidence>
<evidence type="ECO:0000256" key="10">
    <source>
        <dbReference type="ARBA" id="ARBA00022777"/>
    </source>
</evidence>
<comment type="subcellular location">
    <subcellularLocation>
        <location evidence="1">Membrane</location>
        <topology evidence="1">Single-pass type I membrane protein</topology>
    </subcellularLocation>
</comment>
<keyword evidence="13" id="KW-0472">Membrane</keyword>
<evidence type="ECO:0000313" key="19">
    <source>
        <dbReference type="RefSeq" id="XP_022754137.1"/>
    </source>
</evidence>
<dbReference type="PRINTS" id="PR00019">
    <property type="entry name" value="LEURICHRPT"/>
</dbReference>
<evidence type="ECO:0000256" key="9">
    <source>
        <dbReference type="ARBA" id="ARBA00022741"/>
    </source>
</evidence>
<organism evidence="18 19">
    <name type="scientific">Durio zibethinus</name>
    <name type="common">Durian</name>
    <dbReference type="NCBI Taxonomy" id="66656"/>
    <lineage>
        <taxon>Eukaryota</taxon>
        <taxon>Viridiplantae</taxon>
        <taxon>Streptophyta</taxon>
        <taxon>Embryophyta</taxon>
        <taxon>Tracheophyta</taxon>
        <taxon>Spermatophyta</taxon>
        <taxon>Magnoliopsida</taxon>
        <taxon>eudicotyledons</taxon>
        <taxon>Gunneridae</taxon>
        <taxon>Pentapetalae</taxon>
        <taxon>rosids</taxon>
        <taxon>malvids</taxon>
        <taxon>Malvales</taxon>
        <taxon>Malvaceae</taxon>
        <taxon>Helicteroideae</taxon>
        <taxon>Durio</taxon>
    </lineage>
</organism>
<dbReference type="InterPro" id="IPR032675">
    <property type="entry name" value="LRR_dom_sf"/>
</dbReference>
<dbReference type="OrthoDB" id="676979at2759"/>
<keyword evidence="8" id="KW-0677">Repeat</keyword>
<keyword evidence="7" id="KW-0732">Signal</keyword>
<dbReference type="AlphaFoldDB" id="A0A6P5ZNL2"/>